<protein>
    <submittedName>
        <fullName evidence="2">Esterase family protein</fullName>
    </submittedName>
</protein>
<feature type="signal peptide" evidence="1">
    <location>
        <begin position="1"/>
        <end position="24"/>
    </location>
</feature>
<dbReference type="InterPro" id="IPR029058">
    <property type="entry name" value="AB_hydrolase_fold"/>
</dbReference>
<reference evidence="2 3" key="1">
    <citation type="submission" date="2018-06" db="EMBL/GenBank/DDBJ databases">
        <title>Actinomadura craniellae sp. nov. isolated from marine sponge Craniella sp.</title>
        <authorList>
            <person name="Li L."/>
            <person name="Xu Q.H."/>
            <person name="Lin H.W."/>
            <person name="Lu Y.H."/>
        </authorList>
    </citation>
    <scope>NUCLEOTIDE SEQUENCE [LARGE SCALE GENOMIC DNA]</scope>
    <source>
        <strain evidence="2 3">LHW63021</strain>
    </source>
</reference>
<dbReference type="SUPFAM" id="SSF53474">
    <property type="entry name" value="alpha/beta-Hydrolases"/>
    <property type="match status" value="1"/>
</dbReference>
<keyword evidence="3" id="KW-1185">Reference proteome</keyword>
<dbReference type="Pfam" id="PF00756">
    <property type="entry name" value="Esterase"/>
    <property type="match status" value="1"/>
</dbReference>
<dbReference type="InterPro" id="IPR000801">
    <property type="entry name" value="Esterase-like"/>
</dbReference>
<evidence type="ECO:0000313" key="3">
    <source>
        <dbReference type="Proteomes" id="UP000251891"/>
    </source>
</evidence>
<gene>
    <name evidence="2" type="ORF">DPM19_14200</name>
</gene>
<dbReference type="RefSeq" id="WP_111867296.1">
    <property type="nucleotide sequence ID" value="NZ_QLYX01000005.1"/>
</dbReference>
<proteinExistence type="predicted"/>
<evidence type="ECO:0000313" key="2">
    <source>
        <dbReference type="EMBL" id="RAY14861.1"/>
    </source>
</evidence>
<dbReference type="OrthoDB" id="4527292at2"/>
<dbReference type="Proteomes" id="UP000251891">
    <property type="component" value="Unassembled WGS sequence"/>
</dbReference>
<dbReference type="GO" id="GO:0016747">
    <property type="term" value="F:acyltransferase activity, transferring groups other than amino-acyl groups"/>
    <property type="evidence" value="ECO:0007669"/>
    <property type="project" value="TreeGrafter"/>
</dbReference>
<dbReference type="PANTHER" id="PTHR48098">
    <property type="entry name" value="ENTEROCHELIN ESTERASE-RELATED"/>
    <property type="match status" value="1"/>
</dbReference>
<feature type="chain" id="PRO_5038808762" evidence="1">
    <location>
        <begin position="25"/>
        <end position="340"/>
    </location>
</feature>
<dbReference type="AlphaFoldDB" id="A0A365H706"/>
<evidence type="ECO:0000256" key="1">
    <source>
        <dbReference type="SAM" id="SignalP"/>
    </source>
</evidence>
<organism evidence="2 3">
    <name type="scientific">Actinomadura craniellae</name>
    <dbReference type="NCBI Taxonomy" id="2231787"/>
    <lineage>
        <taxon>Bacteria</taxon>
        <taxon>Bacillati</taxon>
        <taxon>Actinomycetota</taxon>
        <taxon>Actinomycetes</taxon>
        <taxon>Streptosporangiales</taxon>
        <taxon>Thermomonosporaceae</taxon>
        <taxon>Actinomadura</taxon>
    </lineage>
</organism>
<accession>A0A365H706</accession>
<sequence length="340" mass="36439">MRISRVAGVLAGAALVTGSLVVPAAAAPAFVPADTGARITGEQWLDSATVDLTVSTPSLDGPQLVRVIVPAGWSREASRTWPVVYAYHGGRDTAVSWTRSTDIEQVAARYDVIVVMPEGGWNGSHANWHNFGLGGRPKWETFHVQEVVQLAERNLRAGTQRAVMGASSGGQGALAYAGRHPGTFRYAASFSSVLHMTTPAMQSLVLTTAAVWGGVWIPGAIYGWPLLNEFVWRAHDAYHLVPKLKGTGLYVSAGTTGNPGPFEPTDANLLEQLAGRLIGGFGEATVGASTRSFVDEARRRGVPVTANLYGNGWHQWAYWDAEYKKAWPLMMDTIGARQVG</sequence>
<dbReference type="Gene3D" id="3.40.50.1820">
    <property type="entry name" value="alpha/beta hydrolase"/>
    <property type="match status" value="1"/>
</dbReference>
<comment type="caution">
    <text evidence="2">The sequence shown here is derived from an EMBL/GenBank/DDBJ whole genome shotgun (WGS) entry which is preliminary data.</text>
</comment>
<name>A0A365H706_9ACTN</name>
<keyword evidence="1" id="KW-0732">Signal</keyword>
<dbReference type="EMBL" id="QLYX01000005">
    <property type="protein sequence ID" value="RAY14861.1"/>
    <property type="molecule type" value="Genomic_DNA"/>
</dbReference>
<dbReference type="PANTHER" id="PTHR48098:SF1">
    <property type="entry name" value="DIACYLGLYCEROL ACYLTRANSFERASE_MYCOLYLTRANSFERASE AG85A"/>
    <property type="match status" value="1"/>
</dbReference>
<dbReference type="InterPro" id="IPR050583">
    <property type="entry name" value="Mycobacterial_A85_antigen"/>
</dbReference>